<keyword evidence="1" id="KW-0805">Transcription regulation</keyword>
<reference evidence="5 6" key="1">
    <citation type="submission" date="2016-11" db="EMBL/GenBank/DDBJ databases">
        <authorList>
            <person name="Jaros S."/>
            <person name="Januszkiewicz K."/>
            <person name="Wedrychowicz H."/>
        </authorList>
    </citation>
    <scope>NUCLEOTIDE SEQUENCE [LARGE SCALE GENOMIC DNA]</scope>
    <source>
        <strain evidence="5 6">DSM 17459</strain>
    </source>
</reference>
<dbReference type="Gene3D" id="1.20.120.530">
    <property type="entry name" value="GntR ligand-binding domain-like"/>
    <property type="match status" value="1"/>
</dbReference>
<dbReference type="InterPro" id="IPR036390">
    <property type="entry name" value="WH_DNA-bd_sf"/>
</dbReference>
<dbReference type="CDD" id="cd07377">
    <property type="entry name" value="WHTH_GntR"/>
    <property type="match status" value="1"/>
</dbReference>
<accession>A0A1M5BHW9</accession>
<dbReference type="Proteomes" id="UP000184245">
    <property type="component" value="Unassembled WGS sequence"/>
</dbReference>
<dbReference type="InterPro" id="IPR008920">
    <property type="entry name" value="TF_FadR/GntR_C"/>
</dbReference>
<gene>
    <name evidence="5" type="ORF">SAMN02745158_03660</name>
</gene>
<protein>
    <submittedName>
        <fullName evidence="5">DNA-binding transcriptional regulator, FadR family</fullName>
    </submittedName>
</protein>
<dbReference type="RefSeq" id="WP_072854221.1">
    <property type="nucleotide sequence ID" value="NZ_FQVI01000027.1"/>
</dbReference>
<dbReference type="Gene3D" id="1.10.10.10">
    <property type="entry name" value="Winged helix-like DNA-binding domain superfamily/Winged helix DNA-binding domain"/>
    <property type="match status" value="1"/>
</dbReference>
<organism evidence="5 6">
    <name type="scientific">Lactonifactor longoviformis DSM 17459</name>
    <dbReference type="NCBI Taxonomy" id="1122155"/>
    <lineage>
        <taxon>Bacteria</taxon>
        <taxon>Bacillati</taxon>
        <taxon>Bacillota</taxon>
        <taxon>Clostridia</taxon>
        <taxon>Eubacteriales</taxon>
        <taxon>Clostridiaceae</taxon>
        <taxon>Lactonifactor</taxon>
    </lineage>
</organism>
<dbReference type="PRINTS" id="PR00035">
    <property type="entry name" value="HTHGNTR"/>
</dbReference>
<dbReference type="SUPFAM" id="SSF48008">
    <property type="entry name" value="GntR ligand-binding domain-like"/>
    <property type="match status" value="1"/>
</dbReference>
<dbReference type="SMART" id="SM00345">
    <property type="entry name" value="HTH_GNTR"/>
    <property type="match status" value="1"/>
</dbReference>
<dbReference type="InterPro" id="IPR000524">
    <property type="entry name" value="Tscrpt_reg_HTH_GntR"/>
</dbReference>
<evidence type="ECO:0000256" key="3">
    <source>
        <dbReference type="ARBA" id="ARBA00023163"/>
    </source>
</evidence>
<proteinExistence type="predicted"/>
<feature type="domain" description="HTH gntR-type" evidence="4">
    <location>
        <begin position="11"/>
        <end position="79"/>
    </location>
</feature>
<evidence type="ECO:0000313" key="6">
    <source>
        <dbReference type="Proteomes" id="UP000184245"/>
    </source>
</evidence>
<dbReference type="EMBL" id="FQVI01000027">
    <property type="protein sequence ID" value="SHF41989.1"/>
    <property type="molecule type" value="Genomic_DNA"/>
</dbReference>
<evidence type="ECO:0000259" key="4">
    <source>
        <dbReference type="PROSITE" id="PS50949"/>
    </source>
</evidence>
<dbReference type="GO" id="GO:0003700">
    <property type="term" value="F:DNA-binding transcription factor activity"/>
    <property type="evidence" value="ECO:0007669"/>
    <property type="project" value="InterPro"/>
</dbReference>
<keyword evidence="6" id="KW-1185">Reference proteome</keyword>
<dbReference type="OrthoDB" id="9799482at2"/>
<dbReference type="SUPFAM" id="SSF46785">
    <property type="entry name" value="Winged helix' DNA-binding domain"/>
    <property type="match status" value="1"/>
</dbReference>
<evidence type="ECO:0000256" key="2">
    <source>
        <dbReference type="ARBA" id="ARBA00023125"/>
    </source>
</evidence>
<dbReference type="AlphaFoldDB" id="A0A1M5BHW9"/>
<dbReference type="STRING" id="1122155.SAMN02745158_03660"/>
<dbReference type="InterPro" id="IPR011711">
    <property type="entry name" value="GntR_C"/>
</dbReference>
<dbReference type="Pfam" id="PF00392">
    <property type="entry name" value="GntR"/>
    <property type="match status" value="1"/>
</dbReference>
<evidence type="ECO:0000256" key="1">
    <source>
        <dbReference type="ARBA" id="ARBA00023015"/>
    </source>
</evidence>
<dbReference type="Pfam" id="PF07729">
    <property type="entry name" value="FCD"/>
    <property type="match status" value="1"/>
</dbReference>
<keyword evidence="2 5" id="KW-0238">DNA-binding</keyword>
<sequence>MSNLFEASKRESAVDLVVNSIKQLLMERTLKPGDKLPSELEISEDLSVSRGSVREAMKILSAFGLVDIRVGNGTYVCETPGNTIMDSLLFSFFVSNPDIENLYEFRHIFENDILSMILEHYDENGKERKALRDNLDELEGMIAKGSSDKKLSENDLEFHRLLGQASRNLLAERVYNFIIDFMEPSIAATHKGQNGEIVYKIHRDIVELIELRDAARIDEAITNSVDTWSILQPSSAMNPWRE</sequence>
<dbReference type="PANTHER" id="PTHR43537">
    <property type="entry name" value="TRANSCRIPTIONAL REGULATOR, GNTR FAMILY"/>
    <property type="match status" value="1"/>
</dbReference>
<dbReference type="InterPro" id="IPR036388">
    <property type="entry name" value="WH-like_DNA-bd_sf"/>
</dbReference>
<dbReference type="PANTHER" id="PTHR43537:SF5">
    <property type="entry name" value="UXU OPERON TRANSCRIPTIONAL REGULATOR"/>
    <property type="match status" value="1"/>
</dbReference>
<dbReference type="GO" id="GO:0003677">
    <property type="term" value="F:DNA binding"/>
    <property type="evidence" value="ECO:0007669"/>
    <property type="project" value="UniProtKB-KW"/>
</dbReference>
<evidence type="ECO:0000313" key="5">
    <source>
        <dbReference type="EMBL" id="SHF41989.1"/>
    </source>
</evidence>
<dbReference type="SMART" id="SM00895">
    <property type="entry name" value="FCD"/>
    <property type="match status" value="1"/>
</dbReference>
<dbReference type="PROSITE" id="PS50949">
    <property type="entry name" value="HTH_GNTR"/>
    <property type="match status" value="1"/>
</dbReference>
<name>A0A1M5BHW9_9CLOT</name>
<keyword evidence="3" id="KW-0804">Transcription</keyword>